<feature type="domain" description="VOC" evidence="1">
    <location>
        <begin position="1"/>
        <end position="125"/>
    </location>
</feature>
<comment type="caution">
    <text evidence="2">The sequence shown here is derived from an EMBL/GenBank/DDBJ whole genome shotgun (WGS) entry which is preliminary data.</text>
</comment>
<dbReference type="EMBL" id="JBHLTM010000085">
    <property type="protein sequence ID" value="MFC0687195.1"/>
    <property type="molecule type" value="Genomic_DNA"/>
</dbReference>
<dbReference type="Pfam" id="PF00903">
    <property type="entry name" value="Glyoxalase"/>
    <property type="match status" value="1"/>
</dbReference>
<accession>A0ABV6SD52</accession>
<evidence type="ECO:0000259" key="1">
    <source>
        <dbReference type="PROSITE" id="PS51819"/>
    </source>
</evidence>
<evidence type="ECO:0000313" key="3">
    <source>
        <dbReference type="Proteomes" id="UP001589858"/>
    </source>
</evidence>
<keyword evidence="3" id="KW-1185">Reference proteome</keyword>
<sequence>MFSHICVGSNDLAAAKTFYDAVFATMGATPLMTDPAGGRLAYGHNGSNFMVVSPLDGKAATFANGGTVGFSMDSPEAVDAWHAAGCAAGGLSCEDAPGPREFPFGTLYLAYLRDPDNNKLCAMYRMG</sequence>
<protein>
    <submittedName>
        <fullName evidence="2">VOC family protein</fullName>
    </submittedName>
</protein>
<dbReference type="RefSeq" id="WP_267219749.1">
    <property type="nucleotide sequence ID" value="NZ_JAPCWC010000005.1"/>
</dbReference>
<reference evidence="2 3" key="1">
    <citation type="submission" date="2024-09" db="EMBL/GenBank/DDBJ databases">
        <authorList>
            <person name="Sun Q."/>
            <person name="Mori K."/>
        </authorList>
    </citation>
    <scope>NUCLEOTIDE SEQUENCE [LARGE SCALE GENOMIC DNA]</scope>
    <source>
        <strain evidence="2 3">CICC 11035S</strain>
    </source>
</reference>
<dbReference type="InterPro" id="IPR029068">
    <property type="entry name" value="Glyas_Bleomycin-R_OHBP_Dase"/>
</dbReference>
<dbReference type="SUPFAM" id="SSF54593">
    <property type="entry name" value="Glyoxalase/Bleomycin resistance protein/Dihydroxybiphenyl dioxygenase"/>
    <property type="match status" value="1"/>
</dbReference>
<dbReference type="PROSITE" id="PS51819">
    <property type="entry name" value="VOC"/>
    <property type="match status" value="1"/>
</dbReference>
<dbReference type="InterPro" id="IPR004360">
    <property type="entry name" value="Glyas_Fos-R_dOase_dom"/>
</dbReference>
<name>A0ABV6SD52_9SPHN</name>
<dbReference type="Proteomes" id="UP001589858">
    <property type="component" value="Unassembled WGS sequence"/>
</dbReference>
<organism evidence="2 3">
    <name type="scientific">Novosphingobium clariflavum</name>
    <dbReference type="NCBI Taxonomy" id="2029884"/>
    <lineage>
        <taxon>Bacteria</taxon>
        <taxon>Pseudomonadati</taxon>
        <taxon>Pseudomonadota</taxon>
        <taxon>Alphaproteobacteria</taxon>
        <taxon>Sphingomonadales</taxon>
        <taxon>Sphingomonadaceae</taxon>
        <taxon>Novosphingobium</taxon>
    </lineage>
</organism>
<dbReference type="Gene3D" id="3.10.180.10">
    <property type="entry name" value="2,3-Dihydroxybiphenyl 1,2-Dioxygenase, domain 1"/>
    <property type="match status" value="1"/>
</dbReference>
<gene>
    <name evidence="2" type="ORF">ACFFF8_21645</name>
</gene>
<dbReference type="CDD" id="cd07262">
    <property type="entry name" value="VOC_like"/>
    <property type="match status" value="1"/>
</dbReference>
<evidence type="ECO:0000313" key="2">
    <source>
        <dbReference type="EMBL" id="MFC0687195.1"/>
    </source>
</evidence>
<dbReference type="PANTHER" id="PTHR35006">
    <property type="entry name" value="GLYOXALASE FAMILY PROTEIN (AFU_ORTHOLOGUE AFUA_5G14830)"/>
    <property type="match status" value="1"/>
</dbReference>
<proteinExistence type="predicted"/>
<dbReference type="InterPro" id="IPR037523">
    <property type="entry name" value="VOC_core"/>
</dbReference>
<dbReference type="PANTHER" id="PTHR35006:SF1">
    <property type="entry name" value="BLL2941 PROTEIN"/>
    <property type="match status" value="1"/>
</dbReference>